<protein>
    <submittedName>
        <fullName evidence="2">ATP-binding protein</fullName>
    </submittedName>
</protein>
<organism evidence="2 3">
    <name type="scientific">Hymenobacter saemangeumensis</name>
    <dbReference type="NCBI Taxonomy" id="1084522"/>
    <lineage>
        <taxon>Bacteria</taxon>
        <taxon>Pseudomonadati</taxon>
        <taxon>Bacteroidota</taxon>
        <taxon>Cytophagia</taxon>
        <taxon>Cytophagales</taxon>
        <taxon>Hymenobacteraceae</taxon>
        <taxon>Hymenobacter</taxon>
    </lineage>
</organism>
<dbReference type="GO" id="GO:0005524">
    <property type="term" value="F:ATP binding"/>
    <property type="evidence" value="ECO:0007669"/>
    <property type="project" value="UniProtKB-KW"/>
</dbReference>
<reference evidence="3" key="1">
    <citation type="journal article" date="2019" name="Int. J. Syst. Evol. Microbiol.">
        <title>The Global Catalogue of Microorganisms (GCM) 10K type strain sequencing project: providing services to taxonomists for standard genome sequencing and annotation.</title>
        <authorList>
            <consortium name="The Broad Institute Genomics Platform"/>
            <consortium name="The Broad Institute Genome Sequencing Center for Infectious Disease"/>
            <person name="Wu L."/>
            <person name="Ma J."/>
        </authorList>
    </citation>
    <scope>NUCLEOTIDE SEQUENCE [LARGE SCALE GENOMIC DNA]</scope>
    <source>
        <strain evidence="3">JCM 17923</strain>
    </source>
</reference>
<dbReference type="EMBL" id="BAABGZ010000013">
    <property type="protein sequence ID" value="GAA4352769.1"/>
    <property type="molecule type" value="Genomic_DNA"/>
</dbReference>
<keyword evidence="3" id="KW-1185">Reference proteome</keyword>
<name>A0ABP8I745_9BACT</name>
<feature type="coiled-coil region" evidence="1">
    <location>
        <begin position="420"/>
        <end position="447"/>
    </location>
</feature>
<dbReference type="Proteomes" id="UP001501153">
    <property type="component" value="Unassembled WGS sequence"/>
</dbReference>
<keyword evidence="2" id="KW-0547">Nucleotide-binding</keyword>
<evidence type="ECO:0000313" key="3">
    <source>
        <dbReference type="Proteomes" id="UP001501153"/>
    </source>
</evidence>
<sequence>MKKPKNPLMKPLFEDRFFEQFTGTHIIKSPKVAIMELIANSWDAGASIVNIAWPENDGERFSVTDNGHGMTENQFMSIFRKLSYDREKSQGLYAEIPADNDIEGRRTVFGKNGKGRFAGFAFGKAYFVKTWRNGEENTFKVYTKDDNSLVFKKQGETKPREGHGTEVYINSARQAILSEELIRSEIGMRFLVNPKFSVFLNGTQIEFSDIPKDNVDKVTITVDGIGQIEVVIIDVGESDKTTQQHGVAWLVNGRMVGECNWKGVGYQHLIDGRRTAAKKYTFIVKADALDKSKAILPDWTGFYPTNSDYLKVHEAVHSSIKEYLLELTKDTRLSLFKDIKRENIGELKKMGLVGRLRWEEFIQEVQKDCPSISESDLFKLSTILAKLENSSSQYSLISQLSAMRPDQLDNLAGLLDKWNIDAAKIVLDELEFRLQLLEQLKIKVLKNSTAEVGELQPLFHRGLWIFGPEYETIEYTSNETMTQVIQKLYGGEMAGTNIRPDFAILPDSTIGFYAYQHYDENGGEAGIDRLTIVELKKPGVSIGEVEKSQAWKYVKELINKGLITNARVTCFVLGDALEPLEALPTKQRDETVVIIPMCYDTVIARAKGRLLKLYDKVKGVPFLDKVRVDEFLLEKSRIDFVLQ</sequence>
<keyword evidence="2" id="KW-0067">ATP-binding</keyword>
<proteinExistence type="predicted"/>
<dbReference type="SUPFAM" id="SSF55874">
    <property type="entry name" value="ATPase domain of HSP90 chaperone/DNA topoisomerase II/histidine kinase"/>
    <property type="match status" value="1"/>
</dbReference>
<comment type="caution">
    <text evidence="2">The sequence shown here is derived from an EMBL/GenBank/DDBJ whole genome shotgun (WGS) entry which is preliminary data.</text>
</comment>
<accession>A0ABP8I745</accession>
<dbReference type="InterPro" id="IPR036890">
    <property type="entry name" value="HATPase_C_sf"/>
</dbReference>
<evidence type="ECO:0000313" key="2">
    <source>
        <dbReference type="EMBL" id="GAA4352769.1"/>
    </source>
</evidence>
<dbReference type="Gene3D" id="3.30.565.10">
    <property type="entry name" value="Histidine kinase-like ATPase, C-terminal domain"/>
    <property type="match status" value="1"/>
</dbReference>
<gene>
    <name evidence="2" type="ORF">GCM10023185_12760</name>
</gene>
<dbReference type="RefSeq" id="WP_345234921.1">
    <property type="nucleotide sequence ID" value="NZ_BAABGZ010000013.1"/>
</dbReference>
<evidence type="ECO:0000256" key="1">
    <source>
        <dbReference type="SAM" id="Coils"/>
    </source>
</evidence>
<dbReference type="Pfam" id="PF13589">
    <property type="entry name" value="HATPase_c_3"/>
    <property type="match status" value="1"/>
</dbReference>
<keyword evidence="1" id="KW-0175">Coiled coil</keyword>